<keyword evidence="1" id="KW-1133">Transmembrane helix</keyword>
<accession>A0ABN6P102</accession>
<reference evidence="2 3" key="1">
    <citation type="journal article" date="2016" name="Microbes Environ.">
        <title>Phylogenetically diverse aerobic anoxygenic phototrophic bacteria isolated from epilithic biofilms in Tama river, Japan.</title>
        <authorList>
            <person name="Hirose S."/>
            <person name="Matsuura K."/>
            <person name="Haruta S."/>
        </authorList>
    </citation>
    <scope>NUCLEOTIDE SEQUENCE [LARGE SCALE GENOMIC DNA]</scope>
    <source>
        <strain evidence="2 3">S08</strain>
    </source>
</reference>
<gene>
    <name evidence="2" type="ORF">Rmf_22750</name>
</gene>
<feature type="transmembrane region" description="Helical" evidence="1">
    <location>
        <begin position="354"/>
        <end position="387"/>
    </location>
</feature>
<dbReference type="RefSeq" id="WP_244459552.1">
    <property type="nucleotide sequence ID" value="NZ_AP025637.1"/>
</dbReference>
<evidence type="ECO:0000313" key="2">
    <source>
        <dbReference type="EMBL" id="BDG72346.1"/>
    </source>
</evidence>
<feature type="transmembrane region" description="Helical" evidence="1">
    <location>
        <begin position="252"/>
        <end position="275"/>
    </location>
</feature>
<keyword evidence="3" id="KW-1185">Reference proteome</keyword>
<sequence>MQSERGLRRMMFLLPVVATGLAAWAMRLYADDLGALWRDPYHDRNAHFSSALTIALALRTGDLAALLHEVARPSVWPPLQALLLGGWMAVAGPDLRWAVLPATLGWIGTMGGLAVLCRRAARDPVQALWAGNVAVALAATSPAFALLGADAMMETPGAALTVLVLATALARPVPWRLLAVLLTLLALHKYNYWVMVVVALPLAAPRDAMGWAWRLIGTVDRSRLTHDAPLRAGALVLAVTAVLLPVDPPWRVLGIQLLPGHVAALAWGLGLLAAARAWRRRGAAFDAALGDPARVLLAWHALPVALWLLVPGKLPALLWFLSPGHRGATVPHGLLEAITFHWQGFAEGFSPHPVVGAAILGLAALGAWCAPRLIVIFTGLGIAALLLHPQLQWRFQATVLPAVWALAGLGAARLLAPVRVPLAAVAVPLLLVVALRSLPMPALADAVAIRRPDLPRDLDLALAWRDLPVEPQGVIVLASIGRSELFDWTIRLRCRCLAPVDQPPWMEFGDAAAVAAMANSSAPWLLAVTMPAPYPIAGHTGPLALPVEPVLAAQSRYRREATHEGAAHAAQVAWWRAAAPPEGPPPPRRRGLIEVATGLLALATLLTVVWRRA</sequence>
<protein>
    <recommendedName>
        <fullName evidence="4">Glycosyltransferase RgtA/B/C/D-like domain-containing protein</fullName>
    </recommendedName>
</protein>
<organism evidence="2 3">
    <name type="scientific">Roseomonas fluvialis</name>
    <dbReference type="NCBI Taxonomy" id="1750527"/>
    <lineage>
        <taxon>Bacteria</taxon>
        <taxon>Pseudomonadati</taxon>
        <taxon>Pseudomonadota</taxon>
        <taxon>Alphaproteobacteria</taxon>
        <taxon>Acetobacterales</taxon>
        <taxon>Roseomonadaceae</taxon>
        <taxon>Roseomonas</taxon>
    </lineage>
</organism>
<keyword evidence="1" id="KW-0472">Membrane</keyword>
<keyword evidence="1" id="KW-0812">Transmembrane</keyword>
<evidence type="ECO:0000256" key="1">
    <source>
        <dbReference type="SAM" id="Phobius"/>
    </source>
</evidence>
<dbReference type="EMBL" id="AP025637">
    <property type="protein sequence ID" value="BDG72346.1"/>
    <property type="molecule type" value="Genomic_DNA"/>
</dbReference>
<feature type="transmembrane region" description="Helical" evidence="1">
    <location>
        <begin position="97"/>
        <end position="116"/>
    </location>
</feature>
<name>A0ABN6P102_9PROT</name>
<feature type="transmembrane region" description="Helical" evidence="1">
    <location>
        <begin position="296"/>
        <end position="321"/>
    </location>
</feature>
<feature type="transmembrane region" description="Helical" evidence="1">
    <location>
        <begin position="128"/>
        <end position="147"/>
    </location>
</feature>
<evidence type="ECO:0008006" key="4">
    <source>
        <dbReference type="Google" id="ProtNLM"/>
    </source>
</evidence>
<evidence type="ECO:0000313" key="3">
    <source>
        <dbReference type="Proteomes" id="UP000831327"/>
    </source>
</evidence>
<dbReference type="Proteomes" id="UP000831327">
    <property type="component" value="Chromosome"/>
</dbReference>
<feature type="transmembrane region" description="Helical" evidence="1">
    <location>
        <begin position="399"/>
        <end position="416"/>
    </location>
</feature>
<proteinExistence type="predicted"/>